<dbReference type="InterPro" id="IPR054471">
    <property type="entry name" value="GPIID_WHD"/>
</dbReference>
<dbReference type="InterPro" id="IPR002110">
    <property type="entry name" value="Ankyrin_rpt"/>
</dbReference>
<dbReference type="SUPFAM" id="SSF48403">
    <property type="entry name" value="Ankyrin repeat"/>
    <property type="match status" value="2"/>
</dbReference>
<name>A0A2L2SYQ4_9HYPO</name>
<accession>A0A2L2SYQ4</accession>
<dbReference type="PROSITE" id="PS50297">
    <property type="entry name" value="ANK_REP_REGION"/>
    <property type="match status" value="4"/>
</dbReference>
<feature type="repeat" description="ANK" evidence="3">
    <location>
        <begin position="909"/>
        <end position="941"/>
    </location>
</feature>
<reference evidence="8" key="1">
    <citation type="submission" date="2014-10" db="EMBL/GenBank/DDBJ databases">
        <authorList>
            <person name="King R."/>
        </authorList>
    </citation>
    <scope>NUCLEOTIDE SEQUENCE [LARGE SCALE GENOMIC DNA]</scope>
    <source>
        <strain evidence="8">A3/5</strain>
    </source>
</reference>
<feature type="domain" description="Nucleoside phosphorylase" evidence="4">
    <location>
        <begin position="9"/>
        <end position="291"/>
    </location>
</feature>
<dbReference type="SUPFAM" id="SSF53167">
    <property type="entry name" value="Purine and uridine phosphorylases"/>
    <property type="match status" value="1"/>
</dbReference>
<dbReference type="Gene3D" id="1.25.40.20">
    <property type="entry name" value="Ankyrin repeat-containing domain"/>
    <property type="match status" value="4"/>
</dbReference>
<evidence type="ECO:0000259" key="4">
    <source>
        <dbReference type="Pfam" id="PF01048"/>
    </source>
</evidence>
<feature type="domain" description="GPI inositol-deacylase winged helix" evidence="5">
    <location>
        <begin position="659"/>
        <end position="740"/>
    </location>
</feature>
<dbReference type="SUPFAM" id="SSF52540">
    <property type="entry name" value="P-loop containing nucleoside triphosphate hydrolases"/>
    <property type="match status" value="1"/>
</dbReference>
<protein>
    <submittedName>
        <fullName evidence="7">Uncharacterized protein</fullName>
    </submittedName>
</protein>
<organism evidence="7 8">
    <name type="scientific">Fusarium venenatum</name>
    <dbReference type="NCBI Taxonomy" id="56646"/>
    <lineage>
        <taxon>Eukaryota</taxon>
        <taxon>Fungi</taxon>
        <taxon>Dikarya</taxon>
        <taxon>Ascomycota</taxon>
        <taxon>Pezizomycotina</taxon>
        <taxon>Sordariomycetes</taxon>
        <taxon>Hypocreomycetidae</taxon>
        <taxon>Hypocreales</taxon>
        <taxon>Nectriaceae</taxon>
        <taxon>Fusarium</taxon>
    </lineage>
</organism>
<dbReference type="InterPro" id="IPR056884">
    <property type="entry name" value="NPHP3-like_N"/>
</dbReference>
<dbReference type="Pfam" id="PF01048">
    <property type="entry name" value="PNP_UDP_1"/>
    <property type="match status" value="1"/>
</dbReference>
<evidence type="ECO:0000259" key="5">
    <source>
        <dbReference type="Pfam" id="PF22939"/>
    </source>
</evidence>
<dbReference type="InterPro" id="IPR036770">
    <property type="entry name" value="Ankyrin_rpt-contain_sf"/>
</dbReference>
<dbReference type="Gene3D" id="3.40.50.300">
    <property type="entry name" value="P-loop containing nucleotide triphosphate hydrolases"/>
    <property type="match status" value="1"/>
</dbReference>
<evidence type="ECO:0000259" key="6">
    <source>
        <dbReference type="Pfam" id="PF24883"/>
    </source>
</evidence>
<dbReference type="InterPro" id="IPR027417">
    <property type="entry name" value="P-loop_NTPase"/>
</dbReference>
<feature type="domain" description="Nephrocystin 3-like N-terminal" evidence="6">
    <location>
        <begin position="382"/>
        <end position="543"/>
    </location>
</feature>
<dbReference type="PANTHER" id="PTHR24198:SF165">
    <property type="entry name" value="ANKYRIN REPEAT-CONTAINING PROTEIN-RELATED"/>
    <property type="match status" value="1"/>
</dbReference>
<feature type="repeat" description="ANK" evidence="3">
    <location>
        <begin position="1267"/>
        <end position="1300"/>
    </location>
</feature>
<dbReference type="STRING" id="56646.A0A2L2SYQ4"/>
<evidence type="ECO:0000256" key="1">
    <source>
        <dbReference type="ARBA" id="ARBA00022737"/>
    </source>
</evidence>
<dbReference type="Pfam" id="PF00023">
    <property type="entry name" value="Ank"/>
    <property type="match status" value="2"/>
</dbReference>
<proteinExistence type="predicted"/>
<dbReference type="GO" id="GO:0003824">
    <property type="term" value="F:catalytic activity"/>
    <property type="evidence" value="ECO:0007669"/>
    <property type="project" value="InterPro"/>
</dbReference>
<evidence type="ECO:0000313" key="8">
    <source>
        <dbReference type="Proteomes" id="UP000245910"/>
    </source>
</evidence>
<keyword evidence="1" id="KW-0677">Repeat</keyword>
<dbReference type="Pfam" id="PF22939">
    <property type="entry name" value="WHD_GPIID"/>
    <property type="match status" value="1"/>
</dbReference>
<feature type="repeat" description="ANK" evidence="3">
    <location>
        <begin position="1025"/>
        <end position="1044"/>
    </location>
</feature>
<feature type="repeat" description="ANK" evidence="3">
    <location>
        <begin position="1056"/>
        <end position="1089"/>
    </location>
</feature>
<dbReference type="InterPro" id="IPR000845">
    <property type="entry name" value="Nucleoside_phosphorylase_d"/>
</dbReference>
<dbReference type="GO" id="GO:0009116">
    <property type="term" value="P:nucleoside metabolic process"/>
    <property type="evidence" value="ECO:0007669"/>
    <property type="project" value="InterPro"/>
</dbReference>
<dbReference type="Pfam" id="PF12796">
    <property type="entry name" value="Ank_2"/>
    <property type="match status" value="3"/>
</dbReference>
<dbReference type="Gene3D" id="3.40.50.1580">
    <property type="entry name" value="Nucleoside phosphorylase domain"/>
    <property type="match status" value="1"/>
</dbReference>
<evidence type="ECO:0000256" key="2">
    <source>
        <dbReference type="ARBA" id="ARBA00023043"/>
    </source>
</evidence>
<dbReference type="EMBL" id="LN649230">
    <property type="protein sequence ID" value="CEI63204.1"/>
    <property type="molecule type" value="Genomic_DNA"/>
</dbReference>
<dbReference type="Pfam" id="PF24883">
    <property type="entry name" value="NPHP3_N"/>
    <property type="match status" value="1"/>
</dbReference>
<evidence type="ECO:0000313" key="7">
    <source>
        <dbReference type="EMBL" id="CEI63204.1"/>
    </source>
</evidence>
<dbReference type="SMART" id="SM00248">
    <property type="entry name" value="ANK"/>
    <property type="match status" value="11"/>
</dbReference>
<dbReference type="PROSITE" id="PS50088">
    <property type="entry name" value="ANK_REPEAT"/>
    <property type="match status" value="6"/>
</dbReference>
<keyword evidence="8" id="KW-1185">Reference proteome</keyword>
<dbReference type="InterPro" id="IPR035994">
    <property type="entry name" value="Nucleoside_phosphorylase_sf"/>
</dbReference>
<feature type="repeat" description="ANK" evidence="3">
    <location>
        <begin position="1090"/>
        <end position="1111"/>
    </location>
</feature>
<evidence type="ECO:0000256" key="3">
    <source>
        <dbReference type="PROSITE-ProRule" id="PRU00023"/>
    </source>
</evidence>
<dbReference type="PANTHER" id="PTHR24198">
    <property type="entry name" value="ANKYRIN REPEAT AND PROTEIN KINASE DOMAIN-CONTAINING PROTEIN"/>
    <property type="match status" value="1"/>
</dbReference>
<dbReference type="Proteomes" id="UP000245910">
    <property type="component" value="Chromosome II"/>
</dbReference>
<feature type="repeat" description="ANK" evidence="3">
    <location>
        <begin position="1166"/>
        <end position="1199"/>
    </location>
</feature>
<keyword evidence="2 3" id="KW-0040">ANK repeat</keyword>
<sequence length="1435" mass="160796">MVDCGIYTIGWICAIRAELVAAQELLDKELEEIVPTPENDNNNYTLGKIGEHHVVIAGLPRGQYGGTSAANAARDMVRTFPNVRIGFMVGIGGGIPTQHDIRLGDVVVGSPTYRSGGLIQYDHGTTVQGRGINLMGSLNQPPLPVLAAITKLSAHHVRKGHNLDQTIEEVLLKNTNLIDEGFQRPHDDTDKLYESTFIHSRAGARCLDVCPASNLKPRDPRTKGQGKPKIHYGLIASGSQLMEDATVRDELAEKEHVLCFEMEAAGLANHFPCVVIRGICDYSDSHRGREWQGYAALVAAAYAKQLLLQIPPQKIKEERKMKDVLQQIEGRLEPIAETKEIVEALNVKRKREDDLKIVDWLGAADYSSEQHGFLQPEQRQPGTGQQFLSSEDFQNWLETKNSFLFCSGMPGAGKTITTAITIEYLHSKFGDDPTVGLAYVYCSYQKRDEQKPQDLFASLLGQLALSQSPFPKAMDELYEKNHYGKKRPSFKDIMDTLCQVVKSFLSTFILIDALDEHESWDKFLSDVLVLREETTANIFLTSRPKPSLPGKLEGCLIHDIQADDQDVELYINQRMAQMMVLSEQNTELSKELKEDCRNSVREKLSRAVNGVFLLARIYLDNLKEETKLKDIYSFLDHLPTGLAAYKDAYEKTIRRIRNQGQQHRDLARKALMWLTFSQESLTKTEFRHALSVEDDMSVLKEEDLESTTVILHACMDLVMIDEGSETVRLLHFTTMEYLKANPNCLRSLESPDNPKFIENPSDLDTEKRVAREYYEMKLASTCLTYLLFEEFSSGQFNAIDEMGYSSSDISDIQRRLGKHPLYSYAARYWAYHARRGEPCIKMLNFLKSDPHVSSSSQCIPEFRCGLDQTRFQTRLGCVTGLHLTAVFGLEGETASLLSSGMEPDVKDGCGRTPLSYASEAGHTKVVSQLLDFTVDVESKSDWEFVDLPRTALSHAAKQGHTEIVSVLLNKGRATPDSNPSFVERQSVFERTPLSFASEAGHLNVVNLLLGASGITPNLKVYPYWTPLHHAAQAGHRDIVEALLNMRDVDPESRDRGGMSPLHLAARAGHETTTKHFIATKKVDPDLVDDNGMTPLSLAAKVGQEEVVRLLLGVNKEHREPQEDRDGCLFPTLLKPWPKSETNQSLKDRIRSIIVHGHVYANSKDHKGRTPLFHAALQGHVSIVKFFLARSDAEPNIQDFDRRTPLSHTVYRNNGISQLLLASQGIKPDMEDDKGRTPLSYAAESRCHSGFQLLLADNRVRPDSRDASGRTPLSYAAGYGDAFKVKLLLENPGVDPNVTDTLGRTPFSYAAEKAEAGCCKLFIADAHVEVDSQDTPGRTPLAYLARRAEVLKTKLDMGLDGYKHHDSSAEYFHGQDQETLGQIRTLTWELVTGRNVDLFSSDKDWLTPAIMMPELLQYERKRPSQQKGMKRKYVSE</sequence>